<keyword evidence="2" id="KW-0472">Membrane</keyword>
<keyword evidence="2" id="KW-0812">Transmembrane</keyword>
<evidence type="ECO:0000313" key="4">
    <source>
        <dbReference type="Proteomes" id="UP000001745"/>
    </source>
</evidence>
<evidence type="ECO:0000256" key="1">
    <source>
        <dbReference type="SAM" id="MobiDB-lite"/>
    </source>
</evidence>
<accession>B8MJ82</accession>
<dbReference type="OMA" id="PTDWSSC"/>
<gene>
    <name evidence="3" type="ORF">TSTA_041490</name>
</gene>
<dbReference type="InParanoid" id="B8MJ82"/>
<keyword evidence="4" id="KW-1185">Reference proteome</keyword>
<feature type="transmembrane region" description="Helical" evidence="2">
    <location>
        <begin position="200"/>
        <end position="222"/>
    </location>
</feature>
<organism evidence="3 4">
    <name type="scientific">Talaromyces stipitatus (strain ATCC 10500 / CBS 375.48 / QM 6759 / NRRL 1006)</name>
    <name type="common">Penicillium stipitatum</name>
    <dbReference type="NCBI Taxonomy" id="441959"/>
    <lineage>
        <taxon>Eukaryota</taxon>
        <taxon>Fungi</taxon>
        <taxon>Dikarya</taxon>
        <taxon>Ascomycota</taxon>
        <taxon>Pezizomycotina</taxon>
        <taxon>Eurotiomycetes</taxon>
        <taxon>Eurotiomycetidae</taxon>
        <taxon>Eurotiales</taxon>
        <taxon>Trichocomaceae</taxon>
        <taxon>Talaromyces</taxon>
        <taxon>Talaromyces sect. Talaromyces</taxon>
    </lineage>
</organism>
<proteinExistence type="predicted"/>
<dbReference type="VEuPathDB" id="FungiDB:TSTA_041490"/>
<dbReference type="STRING" id="441959.B8MJ82"/>
<reference evidence="4" key="1">
    <citation type="journal article" date="2015" name="Genome Announc.">
        <title>Genome sequence of the AIDS-associated pathogen Penicillium marneffei (ATCC18224) and its near taxonomic relative Talaromyces stipitatus (ATCC10500).</title>
        <authorList>
            <person name="Nierman W.C."/>
            <person name="Fedorova-Abrams N.D."/>
            <person name="Andrianopoulos A."/>
        </authorList>
    </citation>
    <scope>NUCLEOTIDE SEQUENCE [LARGE SCALE GENOMIC DNA]</scope>
    <source>
        <strain evidence="4">ATCC 10500 / CBS 375.48 / QM 6759 / NRRL 1006</strain>
    </source>
</reference>
<evidence type="ECO:0000256" key="2">
    <source>
        <dbReference type="SAM" id="Phobius"/>
    </source>
</evidence>
<evidence type="ECO:0000313" key="3">
    <source>
        <dbReference type="EMBL" id="EED14671.1"/>
    </source>
</evidence>
<dbReference type="AlphaFoldDB" id="B8MJ82"/>
<dbReference type="Proteomes" id="UP000001745">
    <property type="component" value="Unassembled WGS sequence"/>
</dbReference>
<dbReference type="OrthoDB" id="4770059at2759"/>
<feature type="region of interest" description="Disordered" evidence="1">
    <location>
        <begin position="263"/>
        <end position="287"/>
    </location>
</feature>
<feature type="region of interest" description="Disordered" evidence="1">
    <location>
        <begin position="159"/>
        <end position="195"/>
    </location>
</feature>
<dbReference type="RefSeq" id="XP_002484624.1">
    <property type="nucleotide sequence ID" value="XM_002484579.1"/>
</dbReference>
<dbReference type="HOGENOM" id="CLU_950095_0_0_1"/>
<dbReference type="eggNOG" id="ENOG502SRKF">
    <property type="taxonomic scope" value="Eukaryota"/>
</dbReference>
<dbReference type="GeneID" id="8109734"/>
<protein>
    <submittedName>
        <fullName evidence="3">Uncharacterized protein</fullName>
    </submittedName>
</protein>
<name>B8MJ82_TALSN</name>
<dbReference type="EMBL" id="EQ962657">
    <property type="protein sequence ID" value="EED14671.1"/>
    <property type="molecule type" value="Genomic_DNA"/>
</dbReference>
<keyword evidence="2" id="KW-1133">Transmembrane helix</keyword>
<sequence>MAVPTTITTSTTSAIRALTTTFTPAVSCLTDLYLYHVVSGGTVWDYRQLGPSPTSDCYPPNFTPTSSAYYSPGVCPTLYSIACSNVVSIGTVTETRATCCPSCQTFTDGWPWYSTELCTYAATGTSTFLLTDTSTISTSTGAPNFNAYGIQIRWQESDTSTPNAASATTTASSPLSTSPSPVSTSTPTPTSSSLSTGAKAGIGIGAGLGALLILAGVIFFGLRHRRNRAAKRQESVNMHFASDQSQQQQQYYVEAAAGDVRGKQPYHELSAQSREKAPVELSSESWK</sequence>